<keyword evidence="4" id="KW-1185">Reference proteome</keyword>
<dbReference type="OrthoDB" id="517007at2"/>
<dbReference type="PRINTS" id="PR00080">
    <property type="entry name" value="SDRFAMILY"/>
</dbReference>
<name>A0A7K1LJ14_9MICC</name>
<evidence type="ECO:0000256" key="2">
    <source>
        <dbReference type="ARBA" id="ARBA00023002"/>
    </source>
</evidence>
<dbReference type="EMBL" id="WOGT01000004">
    <property type="protein sequence ID" value="MUN55184.1"/>
    <property type="molecule type" value="Genomic_DNA"/>
</dbReference>
<dbReference type="SUPFAM" id="SSF51735">
    <property type="entry name" value="NAD(P)-binding Rossmann-fold domains"/>
    <property type="match status" value="1"/>
</dbReference>
<accession>A0A7K1LJ14</accession>
<dbReference type="Pfam" id="PF13561">
    <property type="entry name" value="adh_short_C2"/>
    <property type="match status" value="1"/>
</dbReference>
<proteinExistence type="inferred from homology"/>
<comment type="caution">
    <text evidence="3">The sequence shown here is derived from an EMBL/GenBank/DDBJ whole genome shotgun (WGS) entry which is preliminary data.</text>
</comment>
<dbReference type="Proteomes" id="UP000462152">
    <property type="component" value="Unassembled WGS sequence"/>
</dbReference>
<dbReference type="InterPro" id="IPR036291">
    <property type="entry name" value="NAD(P)-bd_dom_sf"/>
</dbReference>
<dbReference type="InterPro" id="IPR020904">
    <property type="entry name" value="Sc_DH/Rdtase_CS"/>
</dbReference>
<dbReference type="GO" id="GO:0016616">
    <property type="term" value="F:oxidoreductase activity, acting on the CH-OH group of donors, NAD or NADP as acceptor"/>
    <property type="evidence" value="ECO:0007669"/>
    <property type="project" value="TreeGrafter"/>
</dbReference>
<evidence type="ECO:0000313" key="3">
    <source>
        <dbReference type="EMBL" id="MUN55184.1"/>
    </source>
</evidence>
<keyword evidence="2" id="KW-0560">Oxidoreductase</keyword>
<dbReference type="AlphaFoldDB" id="A0A7K1LJ14"/>
<dbReference type="PANTHER" id="PTHR42760">
    <property type="entry name" value="SHORT-CHAIN DEHYDROGENASES/REDUCTASES FAMILY MEMBER"/>
    <property type="match status" value="1"/>
</dbReference>
<evidence type="ECO:0000313" key="4">
    <source>
        <dbReference type="Proteomes" id="UP000462152"/>
    </source>
</evidence>
<dbReference type="RefSeq" id="WP_129314568.1">
    <property type="nucleotide sequence ID" value="NZ_NOIQ01000002.1"/>
</dbReference>
<protein>
    <submittedName>
        <fullName evidence="3">D-threitol dehydrogenase</fullName>
    </submittedName>
</protein>
<dbReference type="CDD" id="cd05233">
    <property type="entry name" value="SDR_c"/>
    <property type="match status" value="1"/>
</dbReference>
<dbReference type="InterPro" id="IPR002347">
    <property type="entry name" value="SDR_fam"/>
</dbReference>
<organism evidence="3 4">
    <name type="scientific">Rothia koreensis</name>
    <dbReference type="NCBI Taxonomy" id="592378"/>
    <lineage>
        <taxon>Bacteria</taxon>
        <taxon>Bacillati</taxon>
        <taxon>Actinomycetota</taxon>
        <taxon>Actinomycetes</taxon>
        <taxon>Micrococcales</taxon>
        <taxon>Micrococcaceae</taxon>
        <taxon>Rothia</taxon>
    </lineage>
</organism>
<reference evidence="3 4" key="1">
    <citation type="submission" date="2019-12" db="EMBL/GenBank/DDBJ databases">
        <authorList>
            <person name="Li J."/>
            <person name="Shi Y."/>
            <person name="Xu G."/>
            <person name="Xiao D."/>
            <person name="Ran X."/>
        </authorList>
    </citation>
    <scope>NUCLEOTIDE SEQUENCE [LARGE SCALE GENOMIC DNA]</scope>
    <source>
        <strain evidence="3 4">JCM 15915</strain>
    </source>
</reference>
<gene>
    <name evidence="3" type="ORF">GMA10_08160</name>
</gene>
<dbReference type="FunFam" id="3.40.50.720:FF:000084">
    <property type="entry name" value="Short-chain dehydrogenase reductase"/>
    <property type="match status" value="1"/>
</dbReference>
<comment type="similarity">
    <text evidence="1">Belongs to the short-chain dehydrogenases/reductases (SDR) family.</text>
</comment>
<dbReference type="Gene3D" id="3.40.50.720">
    <property type="entry name" value="NAD(P)-binding Rossmann-like Domain"/>
    <property type="match status" value="1"/>
</dbReference>
<dbReference type="PRINTS" id="PR00081">
    <property type="entry name" value="GDHRDH"/>
</dbReference>
<dbReference type="PROSITE" id="PS00061">
    <property type="entry name" value="ADH_SHORT"/>
    <property type="match status" value="1"/>
</dbReference>
<evidence type="ECO:0000256" key="1">
    <source>
        <dbReference type="ARBA" id="ARBA00006484"/>
    </source>
</evidence>
<dbReference type="NCBIfam" id="NF005309">
    <property type="entry name" value="PRK06841.1"/>
    <property type="match status" value="1"/>
</dbReference>
<sequence length="246" mass="25185">MNSLDGSIAIVTGAGRGIGFAVARDLASRGACVVGVGSSRQVEDSVARLPGSDHLAVRADLSDQDAARHVVDRVVTERGTPQILVNSAGISKVGPASEVPSEDWRAVMDVNLGGTFFMAREAARTMIEAGYGRIVNLGSQAGVVGLEDHATYCASKAAVSGLTRVLAAEWGPQGITVNTVSPTIVATDMGAMAWSGAKGDDARSRIPAGRFADPEEVAAMVGYVVSPEAGMVNGADLLIDGGYSNV</sequence>